<keyword evidence="3" id="KW-1185">Reference proteome</keyword>
<evidence type="ECO:0000313" key="3">
    <source>
        <dbReference type="Proteomes" id="UP000290572"/>
    </source>
</evidence>
<organism evidence="2 3">
    <name type="scientific">Labeo rohita</name>
    <name type="common">Indian major carp</name>
    <name type="synonym">Cyprinus rohita</name>
    <dbReference type="NCBI Taxonomy" id="84645"/>
    <lineage>
        <taxon>Eukaryota</taxon>
        <taxon>Metazoa</taxon>
        <taxon>Chordata</taxon>
        <taxon>Craniata</taxon>
        <taxon>Vertebrata</taxon>
        <taxon>Euteleostomi</taxon>
        <taxon>Actinopterygii</taxon>
        <taxon>Neopterygii</taxon>
        <taxon>Teleostei</taxon>
        <taxon>Ostariophysi</taxon>
        <taxon>Cypriniformes</taxon>
        <taxon>Cyprinidae</taxon>
        <taxon>Labeoninae</taxon>
        <taxon>Labeonini</taxon>
        <taxon>Labeo</taxon>
    </lineage>
</organism>
<evidence type="ECO:0000313" key="2">
    <source>
        <dbReference type="EMBL" id="RXN16195.1"/>
    </source>
</evidence>
<feature type="compositionally biased region" description="Low complexity" evidence="1">
    <location>
        <begin position="193"/>
        <end position="208"/>
    </location>
</feature>
<feature type="compositionally biased region" description="Basic and acidic residues" evidence="1">
    <location>
        <begin position="222"/>
        <end position="248"/>
    </location>
</feature>
<protein>
    <submittedName>
        <fullName evidence="2">Supervillin-like isoform X2</fullName>
    </submittedName>
</protein>
<evidence type="ECO:0000256" key="1">
    <source>
        <dbReference type="SAM" id="MobiDB-lite"/>
    </source>
</evidence>
<dbReference type="AlphaFoldDB" id="A0A498MFD2"/>
<dbReference type="EMBL" id="QBIY01012805">
    <property type="protein sequence ID" value="RXN16195.1"/>
    <property type="molecule type" value="Genomic_DNA"/>
</dbReference>
<feature type="compositionally biased region" description="Basic and acidic residues" evidence="1">
    <location>
        <begin position="153"/>
        <end position="175"/>
    </location>
</feature>
<sequence length="311" mass="34534">MFQNPWITNYLNHVTQCSQGFVGEASAKLYSPALLKKKAISFGVDDRTSLVKSTTEIDANILAVLPKVRRYSRDEIEAPERQSRTRTRPDPQSSAHPEPAAPTPASSDAASLSSKAERIARYKAERRRQLSERYGILLDQEVDLDYTPRYTRARRESDLSDKGAPPDRGRGESRTRGGALQEQDEGRDRSSSRSKYSSSGIGRVFMPSDPAPNTAPPPSGYDAERERERAMNLENYRRAPDRSPKPRLQEAPAPMETTTAQPTKGVAVVTVASSPRAARRSSLPTTRYGISPGDLFIEQQAQNILNRQGYV</sequence>
<evidence type="ECO:0007829" key="4">
    <source>
        <dbReference type="PeptideAtlas" id="A0A498MFD2"/>
    </source>
</evidence>
<keyword evidence="4" id="KW-1267">Proteomics identification</keyword>
<comment type="caution">
    <text evidence="2">The sequence shown here is derived from an EMBL/GenBank/DDBJ whole genome shotgun (WGS) entry which is preliminary data.</text>
</comment>
<feature type="compositionally biased region" description="Basic and acidic residues" evidence="1">
    <location>
        <begin position="73"/>
        <end position="89"/>
    </location>
</feature>
<feature type="compositionally biased region" description="Pro residues" evidence="1">
    <location>
        <begin position="209"/>
        <end position="219"/>
    </location>
</feature>
<name>A0A498MFD2_LABRO</name>
<gene>
    <name evidence="2" type="ORF">ROHU_037069</name>
</gene>
<feature type="region of interest" description="Disordered" evidence="1">
    <location>
        <begin position="152"/>
        <end position="260"/>
    </location>
</feature>
<proteinExistence type="evidence at protein level"/>
<reference evidence="2 3" key="1">
    <citation type="submission" date="2018-03" db="EMBL/GenBank/DDBJ databases">
        <title>Draft genome sequence of Rohu Carp (Labeo rohita).</title>
        <authorList>
            <person name="Das P."/>
            <person name="Kushwaha B."/>
            <person name="Joshi C.G."/>
            <person name="Kumar D."/>
            <person name="Nagpure N.S."/>
            <person name="Sahoo L."/>
            <person name="Das S.P."/>
            <person name="Bit A."/>
            <person name="Patnaik S."/>
            <person name="Meher P.K."/>
            <person name="Jayasankar P."/>
            <person name="Koringa P.G."/>
            <person name="Patel N.V."/>
            <person name="Hinsu A.T."/>
            <person name="Kumar R."/>
            <person name="Pandey M."/>
            <person name="Agarwal S."/>
            <person name="Srivastava S."/>
            <person name="Singh M."/>
            <person name="Iquebal M.A."/>
            <person name="Jaiswal S."/>
            <person name="Angadi U.B."/>
            <person name="Kumar N."/>
            <person name="Raza M."/>
            <person name="Shah T.M."/>
            <person name="Rai A."/>
            <person name="Jena J.K."/>
        </authorList>
    </citation>
    <scope>NUCLEOTIDE SEQUENCE [LARGE SCALE GENOMIC DNA]</scope>
    <source>
        <strain evidence="2">DASCIFA01</strain>
        <tissue evidence="2">Testis</tissue>
    </source>
</reference>
<dbReference type="STRING" id="84645.A0A498MFD2"/>
<feature type="compositionally biased region" description="Low complexity" evidence="1">
    <location>
        <begin position="93"/>
        <end position="114"/>
    </location>
</feature>
<feature type="region of interest" description="Disordered" evidence="1">
    <location>
        <begin position="73"/>
        <end position="114"/>
    </location>
</feature>
<accession>A0A498MFD2</accession>
<dbReference type="Proteomes" id="UP000290572">
    <property type="component" value="Unassembled WGS sequence"/>
</dbReference>